<dbReference type="RefSeq" id="WP_117141935.1">
    <property type="nucleotide sequence ID" value="NZ_CAKXKJ010000004.1"/>
</dbReference>
<dbReference type="GeneID" id="97995015"/>
<comment type="caution">
    <text evidence="4">The sequence shown here is derived from an EMBL/GenBank/DDBJ whole genome shotgun (WGS) entry which is preliminary data.</text>
</comment>
<feature type="domain" description="G5" evidence="3">
    <location>
        <begin position="318"/>
        <end position="398"/>
    </location>
</feature>
<dbReference type="CDD" id="cd00118">
    <property type="entry name" value="LysM"/>
    <property type="match status" value="1"/>
</dbReference>
<dbReference type="OrthoDB" id="9809488at2"/>
<name>A0A3E2B4S0_9FIRM</name>
<keyword evidence="5" id="KW-1185">Reference proteome</keyword>
<evidence type="ECO:0000256" key="1">
    <source>
        <dbReference type="ARBA" id="ARBA00022729"/>
    </source>
</evidence>
<dbReference type="Proteomes" id="UP000260649">
    <property type="component" value="Unassembled WGS sequence"/>
</dbReference>
<dbReference type="GO" id="GO:0004222">
    <property type="term" value="F:metalloendopeptidase activity"/>
    <property type="evidence" value="ECO:0007669"/>
    <property type="project" value="TreeGrafter"/>
</dbReference>
<evidence type="ECO:0000259" key="3">
    <source>
        <dbReference type="PROSITE" id="PS51109"/>
    </source>
</evidence>
<reference evidence="4 5" key="1">
    <citation type="submission" date="2018-07" db="EMBL/GenBank/DDBJ databases">
        <title>GABA Modulating Bacteria of the Human Gut Microbiota.</title>
        <authorList>
            <person name="Strandwitz P."/>
            <person name="Kim K.H."/>
            <person name="Terekhova D."/>
            <person name="Liu J.K."/>
            <person name="Sharma A."/>
            <person name="Levering J."/>
            <person name="Mcdonald D."/>
            <person name="Dietrich D."/>
            <person name="Ramadhar T.R."/>
            <person name="Lekbua A."/>
            <person name="Mroue N."/>
            <person name="Liston C."/>
            <person name="Stewart E.J."/>
            <person name="Dubin M.J."/>
            <person name="Zengler K."/>
            <person name="Knight R."/>
            <person name="Gilbert J.A."/>
            <person name="Clardy J."/>
            <person name="Lewis K."/>
        </authorList>
    </citation>
    <scope>NUCLEOTIDE SEQUENCE [LARGE SCALE GENOMIC DNA]</scope>
    <source>
        <strain evidence="4 5">KLE1738</strain>
    </source>
</reference>
<dbReference type="Gene3D" id="2.70.70.10">
    <property type="entry name" value="Glucose Permease (Domain IIA)"/>
    <property type="match status" value="1"/>
</dbReference>
<evidence type="ECO:0000313" key="5">
    <source>
        <dbReference type="Proteomes" id="UP000260649"/>
    </source>
</evidence>
<sequence length="610" mass="65445">MHQSSNHSKFQRMRRRLDLFRQKKEEQSVSHPLRACLPFLCATGVLMTTVVTAASCTLCYRVDAQGQSLAFFHDVATYDAAVSQAETRASKILETQYSLNQDLSVRATLAPKDQIESLSGVTGSLMESIPELEHVYTLSVDGTMVGAAQDPSVITQALNLVKERYTTPETRSLHIDSQVDIRYQYLPADTGESTAEEMAAALLAQSPRTFSYTTQPGDTMESVTALFSMTEERFRELNPDLTLEPAAPTASSPLDELPDNEAADAQVSAAEEPSPDSAEADSQADENVIDLEALLGDQLQTPLEAGLTITIEQSCPLLVVSTVEEMNLTREILPDLETQEDDTMFQGQQRIIQEGEAGQSSVLSRVVKRCGVPVASNDLSAVTLSEATPLIVGTGTKAMPELPDGCLFLWPVQGPITSEFGYRFIFGENNFHRGLDIAAAAGTAINAAADGTVIFSGEKGTYGNLVILSHGNGFLTYYAHCSKLLVQVGDSVTQGQPIAAVGSTGRSTGPHCHFEVRYQNNPIDPLFYLPGENNAPVRTEPPEEEVPPAEEPPVSPETPEQPTEPVEPNVPAEPSQPEDPDSSTEDPAAPPEELEAGGGAAGQASPSPSP</sequence>
<evidence type="ECO:0000256" key="2">
    <source>
        <dbReference type="SAM" id="MobiDB-lite"/>
    </source>
</evidence>
<dbReference type="InterPro" id="IPR050570">
    <property type="entry name" value="Cell_wall_metabolism_enzyme"/>
</dbReference>
<feature type="compositionally biased region" description="Low complexity" evidence="2">
    <location>
        <begin position="268"/>
        <end position="277"/>
    </location>
</feature>
<dbReference type="PANTHER" id="PTHR21666">
    <property type="entry name" value="PEPTIDASE-RELATED"/>
    <property type="match status" value="1"/>
</dbReference>
<dbReference type="SMART" id="SM01208">
    <property type="entry name" value="G5"/>
    <property type="match status" value="1"/>
</dbReference>
<gene>
    <name evidence="4" type="ORF">DV520_04600</name>
</gene>
<dbReference type="AlphaFoldDB" id="A0A3E2B4S0"/>
<feature type="compositionally biased region" description="Low complexity" evidence="2">
    <location>
        <begin position="557"/>
        <end position="570"/>
    </location>
</feature>
<dbReference type="PANTHER" id="PTHR21666:SF270">
    <property type="entry name" value="MUREIN HYDROLASE ACTIVATOR ENVC"/>
    <property type="match status" value="1"/>
</dbReference>
<dbReference type="Pfam" id="PF07501">
    <property type="entry name" value="G5"/>
    <property type="match status" value="1"/>
</dbReference>
<dbReference type="InterPro" id="IPR011098">
    <property type="entry name" value="G5_dom"/>
</dbReference>
<dbReference type="Gene3D" id="2.20.230.10">
    <property type="entry name" value="Resuscitation-promoting factor rpfb"/>
    <property type="match status" value="1"/>
</dbReference>
<dbReference type="InterPro" id="IPR018392">
    <property type="entry name" value="LysM"/>
</dbReference>
<dbReference type="EMBL" id="QQRQ01000005">
    <property type="protein sequence ID" value="RFT06981.1"/>
    <property type="molecule type" value="Genomic_DNA"/>
</dbReference>
<dbReference type="PROSITE" id="PS51109">
    <property type="entry name" value="G5"/>
    <property type="match status" value="1"/>
</dbReference>
<dbReference type="CDD" id="cd12797">
    <property type="entry name" value="M23_peptidase"/>
    <property type="match status" value="1"/>
</dbReference>
<accession>A0A3E2B4S0</accession>
<keyword evidence="1" id="KW-0732">Signal</keyword>
<organism evidence="4 5">
    <name type="scientific">Evtepia gabavorous</name>
    <dbReference type="NCBI Taxonomy" id="2211183"/>
    <lineage>
        <taxon>Bacteria</taxon>
        <taxon>Bacillati</taxon>
        <taxon>Bacillota</taxon>
        <taxon>Clostridia</taxon>
        <taxon>Eubacteriales</taxon>
        <taxon>Evtepia</taxon>
    </lineage>
</organism>
<protein>
    <recommendedName>
        <fullName evidence="3">G5 domain-containing protein</fullName>
    </recommendedName>
</protein>
<dbReference type="InterPro" id="IPR016047">
    <property type="entry name" value="M23ase_b-sheet_dom"/>
</dbReference>
<proteinExistence type="predicted"/>
<evidence type="ECO:0000313" key="4">
    <source>
        <dbReference type="EMBL" id="RFT06981.1"/>
    </source>
</evidence>
<dbReference type="InterPro" id="IPR011055">
    <property type="entry name" value="Dup_hybrid_motif"/>
</dbReference>
<dbReference type="Pfam" id="PF01551">
    <property type="entry name" value="Peptidase_M23"/>
    <property type="match status" value="1"/>
</dbReference>
<feature type="region of interest" description="Disordered" evidence="2">
    <location>
        <begin position="525"/>
        <end position="610"/>
    </location>
</feature>
<feature type="region of interest" description="Disordered" evidence="2">
    <location>
        <begin position="241"/>
        <end position="283"/>
    </location>
</feature>
<dbReference type="SUPFAM" id="SSF51261">
    <property type="entry name" value="Duplicated hybrid motif"/>
    <property type="match status" value="1"/>
</dbReference>